<dbReference type="Proteomes" id="UP001262817">
    <property type="component" value="Unassembled WGS sequence"/>
</dbReference>
<proteinExistence type="predicted"/>
<reference evidence="1" key="1">
    <citation type="submission" date="2023-03" db="EMBL/GenBank/DDBJ databases">
        <authorList>
            <person name="Shen W."/>
            <person name="Cai J."/>
        </authorList>
    </citation>
    <scope>NUCLEOTIDE SEQUENCE</scope>
    <source>
        <strain evidence="1">P86-2</strain>
    </source>
</reference>
<dbReference type="InterPro" id="IPR021145">
    <property type="entry name" value="Portal_protein_SPP1_Gp6-like"/>
</dbReference>
<dbReference type="AlphaFoldDB" id="A0AAJ2IV11"/>
<evidence type="ECO:0000313" key="2">
    <source>
        <dbReference type="Proteomes" id="UP001262817"/>
    </source>
</evidence>
<accession>A0AAJ2IV11</accession>
<sequence>MRILENPFINKKYDKSANYQYRYRSLDDLLENLNDLVSFINDHKEKQRKRLSVLDDYYKAQNTAMSKHNRTNKYEEENIKVFHNFGKVITQFKVGYTTSNPIRLKHVDDNILGLLNEFDKNSDMARHNSELMLDISKFGRAYELVQDDRVTLLNVFECFVIYDYAVEKEPIAGVRYITYPSQGKEAEETRVTLYTHDEIIEYILSGSELKEVDSTKHFFDGVPLIEYQNNRSRSGDYEDLLSLIDAYDLAEANTANHLNDLVNAVLVIKGDIRKLKDTDEYKKMYANKVIFAQSGLDADGKPTEVDAKYIYRTLDVQAIETYKTRLRKDIFSLSNVPDLTDENFSGNASGESMKYKLFGFQQATASTMSNFKKSAKERYQLFVNAHSIRTSLENYVKTYELDFDESMKDLSALEIVFKPNIPYSVVDEMNMLINSGTPVSTQTKYGLVSFIDDPLAEIERVEEEQQSNDGVAIDAYFDNQGDVAHEEE</sequence>
<comment type="caution">
    <text evidence="1">The sequence shown here is derived from an EMBL/GenBank/DDBJ whole genome shotgun (WGS) entry which is preliminary data.</text>
</comment>
<organism evidence="1 2">
    <name type="scientific">Lactococcus petauri</name>
    <dbReference type="NCBI Taxonomy" id="1940789"/>
    <lineage>
        <taxon>Bacteria</taxon>
        <taxon>Bacillati</taxon>
        <taxon>Bacillota</taxon>
        <taxon>Bacilli</taxon>
        <taxon>Lactobacillales</taxon>
        <taxon>Streptococcaceae</taxon>
        <taxon>Lactococcus</taxon>
    </lineage>
</organism>
<protein>
    <submittedName>
        <fullName evidence="1">Phage portal protein</fullName>
    </submittedName>
</protein>
<name>A0AAJ2IV11_9LACT</name>
<dbReference type="NCBIfam" id="TIGR01538">
    <property type="entry name" value="portal_SPP1"/>
    <property type="match status" value="1"/>
</dbReference>
<dbReference type="Pfam" id="PF05133">
    <property type="entry name" value="SPP1_portal"/>
    <property type="match status" value="1"/>
</dbReference>
<dbReference type="EMBL" id="JARPXR010000009">
    <property type="protein sequence ID" value="MDT2584181.1"/>
    <property type="molecule type" value="Genomic_DNA"/>
</dbReference>
<dbReference type="RefSeq" id="WP_311843075.1">
    <property type="nucleotide sequence ID" value="NZ_JARPXR010000009.1"/>
</dbReference>
<evidence type="ECO:0000313" key="1">
    <source>
        <dbReference type="EMBL" id="MDT2584181.1"/>
    </source>
</evidence>
<dbReference type="InterPro" id="IPR006428">
    <property type="entry name" value="Portal_SPP1-type"/>
</dbReference>
<gene>
    <name evidence="1" type="ORF">P7D17_08725</name>
</gene>